<dbReference type="EMBL" id="JH600068">
    <property type="protein sequence ID" value="EIG53007.1"/>
    <property type="molecule type" value="Genomic_DNA"/>
</dbReference>
<dbReference type="Pfam" id="PF00497">
    <property type="entry name" value="SBP_bac_3"/>
    <property type="match status" value="1"/>
</dbReference>
<dbReference type="InterPro" id="IPR001638">
    <property type="entry name" value="Solute-binding_3/MltF_N"/>
</dbReference>
<name>I2PZQ1_9BACT</name>
<feature type="chain" id="PRO_5003663430" evidence="2">
    <location>
        <begin position="21"/>
        <end position="243"/>
    </location>
</feature>
<sequence>MTRLWMTVGLVLALATGALAGEATFVFESYPPYEFVDGGTVKGVDADMIKAVCAKIGVTPKFEEMPWKRALSEVKDGKVDAIFSLYVNAERKEFLYFPEKGLSYEKNIFVTKKGGDIKVGKLDDLNGKIIGVVSEYSYGDAFDNYKGATRDESNNAEMLLKKLENDRIPVIIINELVYNNLAKKLGLTDMLEVQPFIASDESMYVAFSKTKGDAAKDMAAAFTKAMSELSASGDQKKIIAAYE</sequence>
<dbReference type="eggNOG" id="COG0834">
    <property type="taxonomic scope" value="Bacteria"/>
</dbReference>
<dbReference type="SUPFAM" id="SSF53850">
    <property type="entry name" value="Periplasmic binding protein-like II"/>
    <property type="match status" value="1"/>
</dbReference>
<evidence type="ECO:0000256" key="1">
    <source>
        <dbReference type="ARBA" id="ARBA00022729"/>
    </source>
</evidence>
<dbReference type="STRING" id="596152.DesU5LDRAFT_1312"/>
<dbReference type="Gene3D" id="3.40.190.10">
    <property type="entry name" value="Periplasmic binding protein-like II"/>
    <property type="match status" value="2"/>
</dbReference>
<dbReference type="OrthoDB" id="5419186at2"/>
<proteinExistence type="predicted"/>
<evidence type="ECO:0000313" key="4">
    <source>
        <dbReference type="EMBL" id="EIG53007.1"/>
    </source>
</evidence>
<dbReference type="SMART" id="SM00062">
    <property type="entry name" value="PBPb"/>
    <property type="match status" value="1"/>
</dbReference>
<reference evidence="4" key="1">
    <citation type="submission" date="2011-11" db="EMBL/GenBank/DDBJ databases">
        <title>Improved High-Quality Draft sequence of Desulfovibrio sp. U5L.</title>
        <authorList>
            <consortium name="US DOE Joint Genome Institute"/>
            <person name="Lucas S."/>
            <person name="Han J."/>
            <person name="Lapidus A."/>
            <person name="Cheng J.-F."/>
            <person name="Goodwin L."/>
            <person name="Pitluck S."/>
            <person name="Peters L."/>
            <person name="Ovchinnikova G."/>
            <person name="Held B."/>
            <person name="Detter J.C."/>
            <person name="Han C."/>
            <person name="Tapia R."/>
            <person name="Land M."/>
            <person name="Hauser L."/>
            <person name="Kyrpides N."/>
            <person name="Ivanova N."/>
            <person name="Pagani I."/>
            <person name="Gabster J."/>
            <person name="Walker C."/>
            <person name="Stolyar S."/>
            <person name="Stahl D."/>
            <person name="Arkin A."/>
            <person name="Dehal P."/>
            <person name="Hazen T."/>
            <person name="Woyke T."/>
        </authorList>
    </citation>
    <scope>NUCLEOTIDE SEQUENCE [LARGE SCALE GENOMIC DNA]</scope>
    <source>
        <strain evidence="4">U5L</strain>
    </source>
</reference>
<dbReference type="AlphaFoldDB" id="I2PZQ1"/>
<dbReference type="PANTHER" id="PTHR35936">
    <property type="entry name" value="MEMBRANE-BOUND LYTIC MUREIN TRANSGLYCOSYLASE F"/>
    <property type="match status" value="1"/>
</dbReference>
<keyword evidence="1 2" id="KW-0732">Signal</keyword>
<gene>
    <name evidence="4" type="ORF">DesU5LDRAFT_1312</name>
</gene>
<protein>
    <submittedName>
        <fullName evidence="4">Periplasmic component of amino acid ABC-type transporter/signal transduction system</fullName>
    </submittedName>
</protein>
<feature type="domain" description="Solute-binding protein family 3/N-terminal" evidence="3">
    <location>
        <begin position="22"/>
        <end position="243"/>
    </location>
</feature>
<dbReference type="PANTHER" id="PTHR35936:SF25">
    <property type="entry name" value="ABC TRANSPORTER SUBSTRATE-BINDING PROTEIN"/>
    <property type="match status" value="1"/>
</dbReference>
<dbReference type="HOGENOM" id="CLU_064076_8_0_7"/>
<organism evidence="4">
    <name type="scientific">Desulfovibrio sp. U5L</name>
    <dbReference type="NCBI Taxonomy" id="596152"/>
    <lineage>
        <taxon>Bacteria</taxon>
        <taxon>Pseudomonadati</taxon>
        <taxon>Thermodesulfobacteriota</taxon>
        <taxon>Desulfovibrionia</taxon>
        <taxon>Desulfovibrionales</taxon>
        <taxon>Desulfovibrionaceae</taxon>
        <taxon>Desulfovibrio</taxon>
    </lineage>
</organism>
<accession>I2PZQ1</accession>
<evidence type="ECO:0000256" key="2">
    <source>
        <dbReference type="SAM" id="SignalP"/>
    </source>
</evidence>
<evidence type="ECO:0000259" key="3">
    <source>
        <dbReference type="SMART" id="SM00062"/>
    </source>
</evidence>
<feature type="signal peptide" evidence="2">
    <location>
        <begin position="1"/>
        <end position="20"/>
    </location>
</feature>